<name>A0A2W1BJ95_HELAM</name>
<evidence type="ECO:0000313" key="3">
    <source>
        <dbReference type="Proteomes" id="UP000249218"/>
    </source>
</evidence>
<feature type="region of interest" description="Disordered" evidence="1">
    <location>
        <begin position="103"/>
        <end position="213"/>
    </location>
</feature>
<organism evidence="2 3">
    <name type="scientific">Helicoverpa armigera</name>
    <name type="common">Cotton bollworm</name>
    <name type="synonym">Heliothis armigera</name>
    <dbReference type="NCBI Taxonomy" id="29058"/>
    <lineage>
        <taxon>Eukaryota</taxon>
        <taxon>Metazoa</taxon>
        <taxon>Ecdysozoa</taxon>
        <taxon>Arthropoda</taxon>
        <taxon>Hexapoda</taxon>
        <taxon>Insecta</taxon>
        <taxon>Pterygota</taxon>
        <taxon>Neoptera</taxon>
        <taxon>Endopterygota</taxon>
        <taxon>Lepidoptera</taxon>
        <taxon>Glossata</taxon>
        <taxon>Ditrysia</taxon>
        <taxon>Noctuoidea</taxon>
        <taxon>Noctuidae</taxon>
        <taxon>Heliothinae</taxon>
        <taxon>Helicoverpa</taxon>
    </lineage>
</organism>
<accession>A0A2W1BJ95</accession>
<dbReference type="EMBL" id="KZ150261">
    <property type="protein sequence ID" value="PZC71733.1"/>
    <property type="molecule type" value="Genomic_DNA"/>
</dbReference>
<dbReference type="OrthoDB" id="64868at2759"/>
<feature type="compositionally biased region" description="Low complexity" evidence="1">
    <location>
        <begin position="160"/>
        <end position="185"/>
    </location>
</feature>
<keyword evidence="3" id="KW-1185">Reference proteome</keyword>
<gene>
    <name evidence="2" type="primary">HaOG212561</name>
    <name evidence="2" type="ORF">B5X24_HaOG212561</name>
</gene>
<dbReference type="Proteomes" id="UP000249218">
    <property type="component" value="Unassembled WGS sequence"/>
</dbReference>
<protein>
    <submittedName>
        <fullName evidence="2">Uncharacterized protein</fullName>
    </submittedName>
</protein>
<dbReference type="AlphaFoldDB" id="A0A2W1BJ95"/>
<sequence length="251" mass="28499">MMQPLISDAEVHSDHTDDSETYLDIYNDPRVLWFKERILAFIGMEDDGLFYNMLDEGEVKQKFIKYLTSNIRDNEISLDKRMMYVSKVIVDKLIHEDKEFTEWRIIPPPPPPPPPLKPPKKGKGKGKEKESPPPKAPKAPKAAPEPVKEADKEPEPELEVTTSKTSSKSVKSMKSASKTVKSVRSVRVKQDDVLGPTSEADVETAAGTMREFDDDDLGELLEVDTEESIVAEDKYYFPPRKLKKHILKQCV</sequence>
<reference evidence="2 3" key="1">
    <citation type="journal article" date="2017" name="BMC Biol.">
        <title>Genomic innovations, transcriptional plasticity and gene loss underlying the evolution and divergence of two highly polyphagous and invasive Helicoverpa pest species.</title>
        <authorList>
            <person name="Pearce S.L."/>
            <person name="Clarke D.F."/>
            <person name="East P.D."/>
            <person name="Elfekih S."/>
            <person name="Gordon K.H."/>
            <person name="Jermiin L.S."/>
            <person name="McGaughran A."/>
            <person name="Oakeshott J.G."/>
            <person name="Papanikolaou A."/>
            <person name="Perera O.P."/>
            <person name="Rane R.V."/>
            <person name="Richards S."/>
            <person name="Tay W.T."/>
            <person name="Walsh T.K."/>
            <person name="Anderson A."/>
            <person name="Anderson C.J."/>
            <person name="Asgari S."/>
            <person name="Board P.G."/>
            <person name="Bretschneider A."/>
            <person name="Campbell P.M."/>
            <person name="Chertemps T."/>
            <person name="Christeller J.T."/>
            <person name="Coppin C.W."/>
            <person name="Downes S.J."/>
            <person name="Duan G."/>
            <person name="Farnsworth C.A."/>
            <person name="Good R.T."/>
            <person name="Han L.B."/>
            <person name="Han Y.C."/>
            <person name="Hatje K."/>
            <person name="Horne I."/>
            <person name="Huang Y.P."/>
            <person name="Hughes D.S."/>
            <person name="Jacquin-Joly E."/>
            <person name="James W."/>
            <person name="Jhangiani S."/>
            <person name="Kollmar M."/>
            <person name="Kuwar S.S."/>
            <person name="Li S."/>
            <person name="Liu N.Y."/>
            <person name="Maibeche M.T."/>
            <person name="Miller J.R."/>
            <person name="Montagne N."/>
            <person name="Perry T."/>
            <person name="Qu J."/>
            <person name="Song S.V."/>
            <person name="Sutton G.G."/>
            <person name="Vogel H."/>
            <person name="Walenz B.P."/>
            <person name="Xu W."/>
            <person name="Zhang H.J."/>
            <person name="Zou Z."/>
            <person name="Batterham P."/>
            <person name="Edwards O.R."/>
            <person name="Feyereisen R."/>
            <person name="Gibbs R.A."/>
            <person name="Heckel D.G."/>
            <person name="McGrath A."/>
            <person name="Robin C."/>
            <person name="Scherer S.E."/>
            <person name="Worley K.C."/>
            <person name="Wu Y.D."/>
        </authorList>
    </citation>
    <scope>NUCLEOTIDE SEQUENCE [LARGE SCALE GENOMIC DNA]</scope>
    <source>
        <strain evidence="2">Harm_GR_Male_#8</strain>
        <tissue evidence="2">Whole organism</tissue>
    </source>
</reference>
<proteinExistence type="predicted"/>
<evidence type="ECO:0000256" key="1">
    <source>
        <dbReference type="SAM" id="MobiDB-lite"/>
    </source>
</evidence>
<evidence type="ECO:0000313" key="2">
    <source>
        <dbReference type="EMBL" id="PZC71733.1"/>
    </source>
</evidence>
<feature type="compositionally biased region" description="Basic and acidic residues" evidence="1">
    <location>
        <begin position="146"/>
        <end position="155"/>
    </location>
</feature>
<feature type="compositionally biased region" description="Pro residues" evidence="1">
    <location>
        <begin position="106"/>
        <end position="117"/>
    </location>
</feature>